<reference evidence="3" key="1">
    <citation type="journal article" date="2014" name="Proc. Natl. Acad. Sci. U.S.A.">
        <title>Extensive sampling of basidiomycete genomes demonstrates inadequacy of the white-rot/brown-rot paradigm for wood decay fungi.</title>
        <authorList>
            <person name="Riley R."/>
            <person name="Salamov A.A."/>
            <person name="Brown D.W."/>
            <person name="Nagy L.G."/>
            <person name="Floudas D."/>
            <person name="Held B.W."/>
            <person name="Levasseur A."/>
            <person name="Lombard V."/>
            <person name="Morin E."/>
            <person name="Otillar R."/>
            <person name="Lindquist E.A."/>
            <person name="Sun H."/>
            <person name="LaButti K.M."/>
            <person name="Schmutz J."/>
            <person name="Jabbour D."/>
            <person name="Luo H."/>
            <person name="Baker S.E."/>
            <person name="Pisabarro A.G."/>
            <person name="Walton J.D."/>
            <person name="Blanchette R.A."/>
            <person name="Henrissat B."/>
            <person name="Martin F."/>
            <person name="Cullen D."/>
            <person name="Hibbett D.S."/>
            <person name="Grigoriev I.V."/>
        </authorList>
    </citation>
    <scope>NUCLEOTIDE SEQUENCE [LARGE SCALE GENOMIC DNA]</scope>
    <source>
        <strain evidence="3">CBS 339.88</strain>
    </source>
</reference>
<feature type="region of interest" description="Disordered" evidence="1">
    <location>
        <begin position="72"/>
        <end position="99"/>
    </location>
</feature>
<evidence type="ECO:0000313" key="3">
    <source>
        <dbReference type="Proteomes" id="UP000027222"/>
    </source>
</evidence>
<dbReference type="HOGENOM" id="CLU_2320542_0_0_1"/>
<dbReference type="Proteomes" id="UP000027222">
    <property type="component" value="Unassembled WGS sequence"/>
</dbReference>
<sequence>MPAARLVQRTGKLSTATRQGEEERASDRIDGAGIEPASPRERLAMWNDHQVCGCRSLCSATSTDVEHAAVAAPATGAPATEPTPERLARSMETTNRALP</sequence>
<accession>A0A067T2L9</accession>
<organism evidence="2 3">
    <name type="scientific">Galerina marginata (strain CBS 339.88)</name>
    <dbReference type="NCBI Taxonomy" id="685588"/>
    <lineage>
        <taxon>Eukaryota</taxon>
        <taxon>Fungi</taxon>
        <taxon>Dikarya</taxon>
        <taxon>Basidiomycota</taxon>
        <taxon>Agaricomycotina</taxon>
        <taxon>Agaricomycetes</taxon>
        <taxon>Agaricomycetidae</taxon>
        <taxon>Agaricales</taxon>
        <taxon>Agaricineae</taxon>
        <taxon>Strophariaceae</taxon>
        <taxon>Galerina</taxon>
    </lineage>
</organism>
<feature type="region of interest" description="Disordered" evidence="1">
    <location>
        <begin position="1"/>
        <end position="36"/>
    </location>
</feature>
<protein>
    <submittedName>
        <fullName evidence="2">Uncharacterized protein</fullName>
    </submittedName>
</protein>
<gene>
    <name evidence="2" type="ORF">GALMADRAFT_139359</name>
</gene>
<dbReference type="EMBL" id="KL142377">
    <property type="protein sequence ID" value="KDR77376.1"/>
    <property type="molecule type" value="Genomic_DNA"/>
</dbReference>
<dbReference type="AlphaFoldDB" id="A0A067T2L9"/>
<evidence type="ECO:0000313" key="2">
    <source>
        <dbReference type="EMBL" id="KDR77376.1"/>
    </source>
</evidence>
<feature type="compositionally biased region" description="Low complexity" evidence="1">
    <location>
        <begin position="72"/>
        <end position="82"/>
    </location>
</feature>
<proteinExistence type="predicted"/>
<evidence type="ECO:0000256" key="1">
    <source>
        <dbReference type="SAM" id="MobiDB-lite"/>
    </source>
</evidence>
<feature type="compositionally biased region" description="Basic and acidic residues" evidence="1">
    <location>
        <begin position="19"/>
        <end position="30"/>
    </location>
</feature>
<name>A0A067T2L9_GALM3</name>
<keyword evidence="3" id="KW-1185">Reference proteome</keyword>